<reference evidence="2 3" key="1">
    <citation type="journal article" date="2023" name="Plants (Basel)">
        <title>Bridging the Gap: Combining Genomics and Transcriptomics Approaches to Understand Stylosanthes scabra, an Orphan Legume from the Brazilian Caatinga.</title>
        <authorList>
            <person name="Ferreira-Neto J.R.C."/>
            <person name="da Silva M.D."/>
            <person name="Binneck E."/>
            <person name="de Melo N.F."/>
            <person name="da Silva R.H."/>
            <person name="de Melo A.L.T.M."/>
            <person name="Pandolfi V."/>
            <person name="Bustamante F.O."/>
            <person name="Brasileiro-Vidal A.C."/>
            <person name="Benko-Iseppon A.M."/>
        </authorList>
    </citation>
    <scope>NUCLEOTIDE SEQUENCE [LARGE SCALE GENOMIC DNA]</scope>
    <source>
        <tissue evidence="2">Leaves</tissue>
    </source>
</reference>
<dbReference type="EMBL" id="JASCZI010121837">
    <property type="protein sequence ID" value="MED6163093.1"/>
    <property type="molecule type" value="Genomic_DNA"/>
</dbReference>
<comment type="caution">
    <text evidence="2">The sequence shown here is derived from an EMBL/GenBank/DDBJ whole genome shotgun (WGS) entry which is preliminary data.</text>
</comment>
<evidence type="ECO:0000313" key="2">
    <source>
        <dbReference type="EMBL" id="MED6163093.1"/>
    </source>
</evidence>
<protein>
    <submittedName>
        <fullName evidence="2">Uncharacterized protein</fullName>
    </submittedName>
</protein>
<sequence length="110" mass="11975">MLRQLEAPSSFATLGKRRFCVSRLLQRGALGGHASMLEMLPGLALPQLKALGVLAHPSQLWSKKSSCHHGGNCATRPGPEDPSLDPVPASQLDWVGFIYFEPISGHFEIR</sequence>
<feature type="region of interest" description="Disordered" evidence="1">
    <location>
        <begin position="64"/>
        <end position="85"/>
    </location>
</feature>
<accession>A0ABU6UT07</accession>
<gene>
    <name evidence="2" type="ORF">PIB30_076616</name>
</gene>
<name>A0ABU6UT07_9FABA</name>
<evidence type="ECO:0000256" key="1">
    <source>
        <dbReference type="SAM" id="MobiDB-lite"/>
    </source>
</evidence>
<evidence type="ECO:0000313" key="3">
    <source>
        <dbReference type="Proteomes" id="UP001341840"/>
    </source>
</evidence>
<organism evidence="2 3">
    <name type="scientific">Stylosanthes scabra</name>
    <dbReference type="NCBI Taxonomy" id="79078"/>
    <lineage>
        <taxon>Eukaryota</taxon>
        <taxon>Viridiplantae</taxon>
        <taxon>Streptophyta</taxon>
        <taxon>Embryophyta</taxon>
        <taxon>Tracheophyta</taxon>
        <taxon>Spermatophyta</taxon>
        <taxon>Magnoliopsida</taxon>
        <taxon>eudicotyledons</taxon>
        <taxon>Gunneridae</taxon>
        <taxon>Pentapetalae</taxon>
        <taxon>rosids</taxon>
        <taxon>fabids</taxon>
        <taxon>Fabales</taxon>
        <taxon>Fabaceae</taxon>
        <taxon>Papilionoideae</taxon>
        <taxon>50 kb inversion clade</taxon>
        <taxon>dalbergioids sensu lato</taxon>
        <taxon>Dalbergieae</taxon>
        <taxon>Pterocarpus clade</taxon>
        <taxon>Stylosanthes</taxon>
    </lineage>
</organism>
<keyword evidence="3" id="KW-1185">Reference proteome</keyword>
<dbReference type="Proteomes" id="UP001341840">
    <property type="component" value="Unassembled WGS sequence"/>
</dbReference>
<proteinExistence type="predicted"/>